<reference evidence="2" key="1">
    <citation type="journal article" date="2010" name="Nat. Biotechnol.">
        <title>Draft genome sequence of the oilseed species Ricinus communis.</title>
        <authorList>
            <person name="Chan A.P."/>
            <person name="Crabtree J."/>
            <person name="Zhao Q."/>
            <person name="Lorenzi H."/>
            <person name="Orvis J."/>
            <person name="Puiu D."/>
            <person name="Melake-Berhan A."/>
            <person name="Jones K.M."/>
            <person name="Redman J."/>
            <person name="Chen G."/>
            <person name="Cahoon E.B."/>
            <person name="Gedil M."/>
            <person name="Stanke M."/>
            <person name="Haas B.J."/>
            <person name="Wortman J.R."/>
            <person name="Fraser-Liggett C.M."/>
            <person name="Ravel J."/>
            <person name="Rabinowicz P.D."/>
        </authorList>
    </citation>
    <scope>NUCLEOTIDE SEQUENCE [LARGE SCALE GENOMIC DNA]</scope>
    <source>
        <strain evidence="2">cv. Hale</strain>
    </source>
</reference>
<keyword evidence="2" id="KW-1185">Reference proteome</keyword>
<evidence type="ECO:0000313" key="2">
    <source>
        <dbReference type="Proteomes" id="UP000008311"/>
    </source>
</evidence>
<sequence length="74" mass="8340">MGPVLKSENGCAGGGEIQRPPRLAAIAKSTRRYSRRLKYAMCRGRSGFQALCLACKIECICFQRPIFHRLLRAR</sequence>
<dbReference type="AlphaFoldDB" id="B9TCV6"/>
<protein>
    <submittedName>
        <fullName evidence="1">Uncharacterized protein</fullName>
    </submittedName>
</protein>
<gene>
    <name evidence="1" type="ORF">RCOM_1848190</name>
</gene>
<evidence type="ECO:0000313" key="1">
    <source>
        <dbReference type="EMBL" id="EEF26307.1"/>
    </source>
</evidence>
<accession>B9TCV6</accession>
<name>B9TCV6_RICCO</name>
<dbReference type="InParanoid" id="B9TCV6"/>
<organism evidence="1 2">
    <name type="scientific">Ricinus communis</name>
    <name type="common">Castor bean</name>
    <dbReference type="NCBI Taxonomy" id="3988"/>
    <lineage>
        <taxon>Eukaryota</taxon>
        <taxon>Viridiplantae</taxon>
        <taxon>Streptophyta</taxon>
        <taxon>Embryophyta</taxon>
        <taxon>Tracheophyta</taxon>
        <taxon>Spermatophyta</taxon>
        <taxon>Magnoliopsida</taxon>
        <taxon>eudicotyledons</taxon>
        <taxon>Gunneridae</taxon>
        <taxon>Pentapetalae</taxon>
        <taxon>rosids</taxon>
        <taxon>fabids</taxon>
        <taxon>Malpighiales</taxon>
        <taxon>Euphorbiaceae</taxon>
        <taxon>Acalyphoideae</taxon>
        <taxon>Acalypheae</taxon>
        <taxon>Ricinus</taxon>
    </lineage>
</organism>
<feature type="non-terminal residue" evidence="1">
    <location>
        <position position="74"/>
    </location>
</feature>
<dbReference type="Proteomes" id="UP000008311">
    <property type="component" value="Unassembled WGS sequence"/>
</dbReference>
<dbReference type="EMBL" id="EQ977608">
    <property type="protein sequence ID" value="EEF26307.1"/>
    <property type="molecule type" value="Genomic_DNA"/>
</dbReference>
<proteinExistence type="predicted"/>